<dbReference type="InterPro" id="IPR029023">
    <property type="entry name" value="Tensin_phosphatase"/>
</dbReference>
<dbReference type="GO" id="GO:0016314">
    <property type="term" value="F:phosphatidylinositol-3,4,5-trisphosphate 3-phosphatase activity"/>
    <property type="evidence" value="ECO:0007669"/>
    <property type="project" value="UniProtKB-EC"/>
</dbReference>
<dbReference type="InterPro" id="IPR029021">
    <property type="entry name" value="Prot-tyrosine_phosphatase-like"/>
</dbReference>
<feature type="region of interest" description="Disordered" evidence="3">
    <location>
        <begin position="586"/>
        <end position="628"/>
    </location>
</feature>
<evidence type="ECO:0000259" key="5">
    <source>
        <dbReference type="PROSITE" id="PS50056"/>
    </source>
</evidence>
<comment type="caution">
    <text evidence="7">The sequence shown here is derived from an EMBL/GenBank/DDBJ whole genome shotgun (WGS) entry which is preliminary data.</text>
</comment>
<feature type="compositionally biased region" description="Low complexity" evidence="3">
    <location>
        <begin position="600"/>
        <end position="615"/>
    </location>
</feature>
<dbReference type="PANTHER" id="PTHR12305:SF81">
    <property type="entry name" value="PHOSPHATIDYLINOSITOL 3,4,5-TRISPHOSPHATE 3-PHOSPHATASE AND DUAL-SPECIFICITY PROTEIN PHOSPHATASE PTEN"/>
    <property type="match status" value="1"/>
</dbReference>
<evidence type="ECO:0000259" key="6">
    <source>
        <dbReference type="PROSITE" id="PS51181"/>
    </source>
</evidence>
<feature type="transmembrane region" description="Helical" evidence="4">
    <location>
        <begin position="24"/>
        <end position="44"/>
    </location>
</feature>
<dbReference type="GO" id="GO:0005829">
    <property type="term" value="C:cytosol"/>
    <property type="evidence" value="ECO:0007669"/>
    <property type="project" value="TreeGrafter"/>
</dbReference>
<dbReference type="Pfam" id="PF00782">
    <property type="entry name" value="DSPc"/>
    <property type="match status" value="1"/>
</dbReference>
<dbReference type="AlphaFoldDB" id="A0A0L0NE52"/>
<feature type="compositionally biased region" description="Polar residues" evidence="3">
    <location>
        <begin position="371"/>
        <end position="382"/>
    </location>
</feature>
<evidence type="ECO:0000256" key="2">
    <source>
        <dbReference type="ARBA" id="ARBA00022801"/>
    </source>
</evidence>
<organism evidence="7 8">
    <name type="scientific">Tolypocladium ophioglossoides (strain CBS 100239)</name>
    <name type="common">Snaketongue truffleclub</name>
    <name type="synonym">Elaphocordyceps ophioglossoides</name>
    <dbReference type="NCBI Taxonomy" id="1163406"/>
    <lineage>
        <taxon>Eukaryota</taxon>
        <taxon>Fungi</taxon>
        <taxon>Dikarya</taxon>
        <taxon>Ascomycota</taxon>
        <taxon>Pezizomycotina</taxon>
        <taxon>Sordariomycetes</taxon>
        <taxon>Hypocreomycetidae</taxon>
        <taxon>Hypocreales</taxon>
        <taxon>Ophiocordycipitaceae</taxon>
        <taxon>Tolypocladium</taxon>
    </lineage>
</organism>
<dbReference type="Gene3D" id="3.90.190.10">
    <property type="entry name" value="Protein tyrosine phosphatase superfamily"/>
    <property type="match status" value="1"/>
</dbReference>
<dbReference type="InterPro" id="IPR016130">
    <property type="entry name" value="Tyr_Pase_AS"/>
</dbReference>
<sequence>MAPPPNASLPLQERLLALAKTLQFAWFVGHLTLILATIRYGFSWLRMNYYGGVAQFSYRTSFVAAAVTYGIVVYKTQRARAKANTRTPGGVIGLLSDENVQYLLMALVWLFSPQYPLALLPYYVYSVFHVATYTRTNVIPVLQPPPPAVEGASPGAKVSSPLADKIGVFVKEYYDTSMSIVSGLEILIWVRVLLSAILFQRRSWILLSLYTAFLRARFSQSSHVQNSVSQLGARVDSLVGAQGTPPAARQVWDGVKNGVRQFHDTTDVSKYINQGGPAKKTSSGPSQTYPQRAYRNPLDQLVAFLDAKHGQDWAIWEFRAEGTGYPDDAVYGRVRHYPWPDHHPPPFRLVPIIMASMRNWLHGGDLEGGRVTQQGQPISPSATEDAGPKDKAPRSARSQNRVVVVHCKAGKGRSGTATCSYLISEEGWKADEALARFTERRMRPKFGAGISIPSQLRWVSYVDRWTQHGKKYVDRPIEILEIHVWGLRNGVKVDVEGFVEDGRKIQVFHTFTKKERVVVEGGVPTGGGFGEMMWELAGYPAFPGDKVPDSVELAAAANDADASTPPGEKKLDTLMRKGTGLIQKVSSQGVRPSLDKLRTKAGADSSTSATASTSSLRTEPPDETEPGGMAVILKPGAPIRVPTSDVNISVERRNKTHKSMGLTMVSAVAHVWFNAFFDGQGPERGGRPHDSGVFGIEWDAMDGIKGSSRKGARALHRIAVVWRAAPSPGEEIAEPHEGEPVPQLQPADWKGSAVEGPTGEKDLGLRVQSPASADVSRASSVKSAEGATTRNGGGDGESMEGVRCSGPAGEEELDEARDGKPIEVRP</sequence>
<evidence type="ECO:0000256" key="4">
    <source>
        <dbReference type="SAM" id="Phobius"/>
    </source>
</evidence>
<gene>
    <name evidence="7" type="ORF">TOPH_02910</name>
</gene>
<keyword evidence="4" id="KW-0472">Membrane</keyword>
<dbReference type="Proteomes" id="UP000036947">
    <property type="component" value="Unassembled WGS sequence"/>
</dbReference>
<dbReference type="PROSITE" id="PS51181">
    <property type="entry name" value="PPASE_TENSIN"/>
    <property type="match status" value="1"/>
</dbReference>
<feature type="transmembrane region" description="Helical" evidence="4">
    <location>
        <begin position="102"/>
        <end position="125"/>
    </location>
</feature>
<dbReference type="GO" id="GO:0005634">
    <property type="term" value="C:nucleus"/>
    <property type="evidence" value="ECO:0007669"/>
    <property type="project" value="TreeGrafter"/>
</dbReference>
<feature type="compositionally biased region" description="Polar residues" evidence="3">
    <location>
        <begin position="777"/>
        <end position="790"/>
    </location>
</feature>
<dbReference type="EMBL" id="LFRF01000006">
    <property type="protein sequence ID" value="KND92304.1"/>
    <property type="molecule type" value="Genomic_DNA"/>
</dbReference>
<evidence type="ECO:0000313" key="8">
    <source>
        <dbReference type="Proteomes" id="UP000036947"/>
    </source>
</evidence>
<dbReference type="GO" id="GO:0042995">
    <property type="term" value="C:cell projection"/>
    <property type="evidence" value="ECO:0007669"/>
    <property type="project" value="TreeGrafter"/>
</dbReference>
<dbReference type="GO" id="GO:0046856">
    <property type="term" value="P:phosphatidylinositol dephosphorylation"/>
    <property type="evidence" value="ECO:0007669"/>
    <property type="project" value="TreeGrafter"/>
</dbReference>
<proteinExistence type="predicted"/>
<dbReference type="PANTHER" id="PTHR12305">
    <property type="entry name" value="PHOSPHATASE WITH HOMOLOGY TO TENSIN"/>
    <property type="match status" value="1"/>
</dbReference>
<dbReference type="InterPro" id="IPR000340">
    <property type="entry name" value="Dual-sp_phosphatase_cat-dom"/>
</dbReference>
<dbReference type="EC" id="3.1.3.67" evidence="1"/>
<dbReference type="Pfam" id="PF03661">
    <property type="entry name" value="TMEM33_Pom33"/>
    <property type="match status" value="1"/>
</dbReference>
<evidence type="ECO:0000256" key="1">
    <source>
        <dbReference type="ARBA" id="ARBA00013015"/>
    </source>
</evidence>
<feature type="region of interest" description="Disordered" evidence="3">
    <location>
        <begin position="730"/>
        <end position="826"/>
    </location>
</feature>
<dbReference type="InterPro" id="IPR051281">
    <property type="entry name" value="Dual-spec_lipid-protein_phosph"/>
</dbReference>
<feature type="compositionally biased region" description="Basic and acidic residues" evidence="3">
    <location>
        <begin position="816"/>
        <end position="826"/>
    </location>
</feature>
<dbReference type="STRING" id="1163406.A0A0L0NE52"/>
<accession>A0A0L0NE52</accession>
<protein>
    <recommendedName>
        <fullName evidence="1">phosphatidylinositol-3,4,5-trisphosphate 3-phosphatase</fullName>
        <ecNumber evidence="1">3.1.3.67</ecNumber>
    </recommendedName>
</protein>
<keyword evidence="4" id="KW-1133">Transmembrane helix</keyword>
<reference evidence="7 8" key="1">
    <citation type="journal article" date="2015" name="BMC Genomics">
        <title>The genome of the truffle-parasite Tolypocladium ophioglossoides and the evolution of antifungal peptaibiotics.</title>
        <authorList>
            <person name="Quandt C.A."/>
            <person name="Bushley K.E."/>
            <person name="Spatafora J.W."/>
        </authorList>
    </citation>
    <scope>NUCLEOTIDE SEQUENCE [LARGE SCALE GENOMIC DNA]</scope>
    <source>
        <strain evidence="7 8">CBS 100239</strain>
    </source>
</reference>
<feature type="transmembrane region" description="Helical" evidence="4">
    <location>
        <begin position="56"/>
        <end position="74"/>
    </location>
</feature>
<keyword evidence="2" id="KW-0378">Hydrolase</keyword>
<evidence type="ECO:0000313" key="7">
    <source>
        <dbReference type="EMBL" id="KND92304.1"/>
    </source>
</evidence>
<dbReference type="PROSITE" id="PS50056">
    <property type="entry name" value="TYR_PHOSPHATASE_2"/>
    <property type="match status" value="1"/>
</dbReference>
<dbReference type="OrthoDB" id="16692at2759"/>
<dbReference type="GO" id="GO:0005886">
    <property type="term" value="C:plasma membrane"/>
    <property type="evidence" value="ECO:0007669"/>
    <property type="project" value="TreeGrafter"/>
</dbReference>
<dbReference type="InterPro" id="IPR000387">
    <property type="entry name" value="Tyr_Pase_dom"/>
</dbReference>
<name>A0A0L0NE52_TOLOC</name>
<dbReference type="CDD" id="cd14497">
    <property type="entry name" value="PTP_PTEN-like"/>
    <property type="match status" value="1"/>
</dbReference>
<keyword evidence="8" id="KW-1185">Reference proteome</keyword>
<dbReference type="PROSITE" id="PS00383">
    <property type="entry name" value="TYR_PHOSPHATASE_1"/>
    <property type="match status" value="1"/>
</dbReference>
<feature type="transmembrane region" description="Helical" evidence="4">
    <location>
        <begin position="178"/>
        <end position="199"/>
    </location>
</feature>
<dbReference type="InterPro" id="IPR005344">
    <property type="entry name" value="TMEM33/Pom33"/>
</dbReference>
<feature type="domain" description="Phosphatase tensin-type" evidence="6">
    <location>
        <begin position="283"/>
        <end position="469"/>
    </location>
</feature>
<feature type="domain" description="Tyrosine specific protein phosphatases" evidence="5">
    <location>
        <begin position="397"/>
        <end position="441"/>
    </location>
</feature>
<feature type="region of interest" description="Disordered" evidence="3">
    <location>
        <begin position="365"/>
        <end position="399"/>
    </location>
</feature>
<dbReference type="SUPFAM" id="SSF52799">
    <property type="entry name" value="(Phosphotyrosine protein) phosphatases II"/>
    <property type="match status" value="1"/>
</dbReference>
<dbReference type="GO" id="GO:0043491">
    <property type="term" value="P:phosphatidylinositol 3-kinase/protein kinase B signal transduction"/>
    <property type="evidence" value="ECO:0007669"/>
    <property type="project" value="TreeGrafter"/>
</dbReference>
<dbReference type="GO" id="GO:0051896">
    <property type="term" value="P:regulation of phosphatidylinositol 3-kinase/protein kinase B signal transduction"/>
    <property type="evidence" value="ECO:0007669"/>
    <property type="project" value="TreeGrafter"/>
</dbReference>
<dbReference type="GO" id="GO:0004725">
    <property type="term" value="F:protein tyrosine phosphatase activity"/>
    <property type="evidence" value="ECO:0007669"/>
    <property type="project" value="TreeGrafter"/>
</dbReference>
<keyword evidence="4" id="KW-0812">Transmembrane</keyword>
<evidence type="ECO:0000256" key="3">
    <source>
        <dbReference type="SAM" id="MobiDB-lite"/>
    </source>
</evidence>